<feature type="transmembrane region" description="Helical" evidence="1">
    <location>
        <begin position="112"/>
        <end position="134"/>
    </location>
</feature>
<gene>
    <name evidence="2" type="ORF">OXPF_30470</name>
</gene>
<feature type="transmembrane region" description="Helical" evidence="1">
    <location>
        <begin position="12"/>
        <end position="31"/>
    </location>
</feature>
<evidence type="ECO:0000256" key="1">
    <source>
        <dbReference type="SAM" id="Phobius"/>
    </source>
</evidence>
<keyword evidence="1" id="KW-1133">Transmembrane helix</keyword>
<comment type="caution">
    <text evidence="2">The sequence shown here is derived from an EMBL/GenBank/DDBJ whole genome shotgun (WGS) entry which is preliminary data.</text>
</comment>
<sequence>MEKVNNVKKLTRASMLLLFALIITFTGARFGGATFNSFFVGPLINAVILTAVLVTDIKFGVLVAAATPVLAALTGQLAAPMVPFAPFVMAANIICAVAFGICIKINEAYGKYIGIAAGAILKTAFLMIAVKYLISAFSLNMPQPVMTKLISVMSYPQFFTAVAGGIIALIFSPLLNKANKSVL</sequence>
<dbReference type="EMBL" id="LKET01000039">
    <property type="protein sequence ID" value="KPU43606.1"/>
    <property type="molecule type" value="Genomic_DNA"/>
</dbReference>
<keyword evidence="3" id="KW-1185">Reference proteome</keyword>
<name>A0A0P8WYV2_9CLOT</name>
<dbReference type="InterPro" id="IPR024529">
    <property type="entry name" value="ECF_trnsprt_substrate-spec"/>
</dbReference>
<dbReference type="RefSeq" id="WP_054876039.1">
    <property type="nucleotide sequence ID" value="NZ_LKET01000039.1"/>
</dbReference>
<organism evidence="2 3">
    <name type="scientific">Oxobacter pfennigii</name>
    <dbReference type="NCBI Taxonomy" id="36849"/>
    <lineage>
        <taxon>Bacteria</taxon>
        <taxon>Bacillati</taxon>
        <taxon>Bacillota</taxon>
        <taxon>Clostridia</taxon>
        <taxon>Eubacteriales</taxon>
        <taxon>Clostridiaceae</taxon>
        <taxon>Oxobacter</taxon>
    </lineage>
</organism>
<dbReference type="OrthoDB" id="9809154at2"/>
<dbReference type="Pfam" id="PF12822">
    <property type="entry name" value="ECF_trnsprt"/>
    <property type="match status" value="1"/>
</dbReference>
<dbReference type="GO" id="GO:0022857">
    <property type="term" value="F:transmembrane transporter activity"/>
    <property type="evidence" value="ECO:0007669"/>
    <property type="project" value="InterPro"/>
</dbReference>
<dbReference type="Proteomes" id="UP000050326">
    <property type="component" value="Unassembled WGS sequence"/>
</dbReference>
<keyword evidence="1" id="KW-0812">Transmembrane</keyword>
<evidence type="ECO:0008006" key="4">
    <source>
        <dbReference type="Google" id="ProtNLM"/>
    </source>
</evidence>
<feature type="transmembrane region" description="Helical" evidence="1">
    <location>
        <begin position="59"/>
        <end position="78"/>
    </location>
</feature>
<feature type="transmembrane region" description="Helical" evidence="1">
    <location>
        <begin position="84"/>
        <end position="105"/>
    </location>
</feature>
<keyword evidence="1" id="KW-0472">Membrane</keyword>
<accession>A0A0P8WYV2</accession>
<dbReference type="STRING" id="36849.OXPF_30470"/>
<feature type="transmembrane region" description="Helical" evidence="1">
    <location>
        <begin position="154"/>
        <end position="175"/>
    </location>
</feature>
<reference evidence="2 3" key="1">
    <citation type="submission" date="2015-09" db="EMBL/GenBank/DDBJ databases">
        <title>Genome sequence of Oxobacter pfennigii DSM 3222.</title>
        <authorList>
            <person name="Poehlein A."/>
            <person name="Bengelsdorf F.R."/>
            <person name="Schiel-Bengelsdorf B."/>
            <person name="Duerre P."/>
            <person name="Daniel R."/>
        </authorList>
    </citation>
    <scope>NUCLEOTIDE SEQUENCE [LARGE SCALE GENOMIC DNA]</scope>
    <source>
        <strain evidence="2 3">DSM 3222</strain>
    </source>
</reference>
<evidence type="ECO:0000313" key="3">
    <source>
        <dbReference type="Proteomes" id="UP000050326"/>
    </source>
</evidence>
<feature type="transmembrane region" description="Helical" evidence="1">
    <location>
        <begin position="37"/>
        <end position="54"/>
    </location>
</feature>
<proteinExistence type="predicted"/>
<dbReference type="AlphaFoldDB" id="A0A0P8WYV2"/>
<protein>
    <recommendedName>
        <fullName evidence="4">ECF transporter S component</fullName>
    </recommendedName>
</protein>
<evidence type="ECO:0000313" key="2">
    <source>
        <dbReference type="EMBL" id="KPU43606.1"/>
    </source>
</evidence>